<feature type="transmembrane region" description="Helical" evidence="1">
    <location>
        <begin position="225"/>
        <end position="247"/>
    </location>
</feature>
<dbReference type="InterPro" id="IPR038770">
    <property type="entry name" value="Na+/solute_symporter_sf"/>
</dbReference>
<protein>
    <submittedName>
        <fullName evidence="2">Bile acid:sodium symporter</fullName>
    </submittedName>
</protein>
<comment type="caution">
    <text evidence="2">The sequence shown here is derived from an EMBL/GenBank/DDBJ whole genome shotgun (WGS) entry which is preliminary data.</text>
</comment>
<dbReference type="RefSeq" id="WP_166399321.1">
    <property type="nucleotide sequence ID" value="NZ_JAANAS010000024.1"/>
</dbReference>
<keyword evidence="3" id="KW-1185">Reference proteome</keyword>
<dbReference type="GO" id="GO:0005886">
    <property type="term" value="C:plasma membrane"/>
    <property type="evidence" value="ECO:0007669"/>
    <property type="project" value="TreeGrafter"/>
</dbReference>
<dbReference type="Proteomes" id="UP000643701">
    <property type="component" value="Unassembled WGS sequence"/>
</dbReference>
<dbReference type="PANTHER" id="PTHR18640:SF5">
    <property type="entry name" value="SODIUM_BILE ACID COTRANSPORTER 7"/>
    <property type="match status" value="1"/>
</dbReference>
<keyword evidence="1" id="KW-0472">Membrane</keyword>
<evidence type="ECO:0000256" key="1">
    <source>
        <dbReference type="SAM" id="Phobius"/>
    </source>
</evidence>
<sequence>MRAFFDPFLLGILISVALAFSFPHWAVCSSGEALDQVASLGISLIFFFYGVKLNPSQMKADLGNWKLHLTVQSVTFLVFPLLILLVYLIIPVEDYFNLWLGFFFLAVLPSTVSSSVVMVGLAKGNVPAAIFNASISGLIGLFVSPLWLSLFISSEETSFNLSQIYYQLLLEILLPVIVGLFLHQFLGSWANRNKFFLSWFDKSIILLIIYKSFARSFEMNLFSSISFQHLSGVGVGVLILFISINFISKAISKFFNFSIKDQITTEFCGTKKSLVHGSVFAKILLPASLPLGIILLPIMLYHALQLFVISFFANRYSRRVNMNQ</sequence>
<feature type="transmembrane region" description="Helical" evidence="1">
    <location>
        <begin position="67"/>
        <end position="90"/>
    </location>
</feature>
<feature type="transmembrane region" description="Helical" evidence="1">
    <location>
        <begin position="129"/>
        <end position="152"/>
    </location>
</feature>
<reference evidence="2" key="1">
    <citation type="submission" date="2020-03" db="EMBL/GenBank/DDBJ databases">
        <title>Psychroflexus Maritimus sp. nov., isolate from marine sediment.</title>
        <authorList>
            <person name="Zhong Y.-L."/>
        </authorList>
    </citation>
    <scope>NUCLEOTIDE SEQUENCE</scope>
    <source>
        <strain evidence="2">C1</strain>
    </source>
</reference>
<gene>
    <name evidence="2" type="ORF">G7034_02160</name>
</gene>
<feature type="transmembrane region" description="Helical" evidence="1">
    <location>
        <begin position="164"/>
        <end position="183"/>
    </location>
</feature>
<dbReference type="AlphaFoldDB" id="A0A967AD10"/>
<accession>A0A967AD10</accession>
<organism evidence="2 3">
    <name type="scientific">Psychroflexus maritimus</name>
    <dbReference type="NCBI Taxonomy" id="2714865"/>
    <lineage>
        <taxon>Bacteria</taxon>
        <taxon>Pseudomonadati</taxon>
        <taxon>Bacteroidota</taxon>
        <taxon>Flavobacteriia</taxon>
        <taxon>Flavobacteriales</taxon>
        <taxon>Flavobacteriaceae</taxon>
        <taxon>Psychroflexus</taxon>
    </lineage>
</organism>
<proteinExistence type="predicted"/>
<evidence type="ECO:0000313" key="2">
    <source>
        <dbReference type="EMBL" id="NGZ89053.1"/>
    </source>
</evidence>
<dbReference type="PIRSF" id="PIRSF026166">
    <property type="entry name" value="UCP026166"/>
    <property type="match status" value="1"/>
</dbReference>
<name>A0A967AD10_9FLAO</name>
<keyword evidence="1" id="KW-1133">Transmembrane helix</keyword>
<feature type="transmembrane region" description="Helical" evidence="1">
    <location>
        <begin position="38"/>
        <end position="55"/>
    </location>
</feature>
<dbReference type="Gene3D" id="1.20.1530.20">
    <property type="match status" value="1"/>
</dbReference>
<dbReference type="InterPro" id="IPR016833">
    <property type="entry name" value="Put_Na-Bile_cotransptr"/>
</dbReference>
<dbReference type="PANTHER" id="PTHR18640">
    <property type="entry name" value="SOLUTE CARRIER FAMILY 10 MEMBER 7"/>
    <property type="match status" value="1"/>
</dbReference>
<evidence type="ECO:0000313" key="3">
    <source>
        <dbReference type="Proteomes" id="UP000643701"/>
    </source>
</evidence>
<dbReference type="EMBL" id="JAANAS010000024">
    <property type="protein sequence ID" value="NGZ89053.1"/>
    <property type="molecule type" value="Genomic_DNA"/>
</dbReference>
<keyword evidence="1" id="KW-0812">Transmembrane</keyword>
<dbReference type="Pfam" id="PF13593">
    <property type="entry name" value="SBF_like"/>
    <property type="match status" value="1"/>
</dbReference>
<feature type="transmembrane region" description="Helical" evidence="1">
    <location>
        <begin position="291"/>
        <end position="313"/>
    </location>
</feature>
<feature type="transmembrane region" description="Helical" evidence="1">
    <location>
        <begin position="96"/>
        <end position="122"/>
    </location>
</feature>